<dbReference type="InParanoid" id="G5AX10"/>
<evidence type="ECO:0000313" key="3">
    <source>
        <dbReference type="Proteomes" id="UP000006813"/>
    </source>
</evidence>
<evidence type="ECO:0000313" key="2">
    <source>
        <dbReference type="EMBL" id="EHB01570.1"/>
    </source>
</evidence>
<feature type="compositionally biased region" description="Acidic residues" evidence="1">
    <location>
        <begin position="9"/>
        <end position="27"/>
    </location>
</feature>
<gene>
    <name evidence="2" type="ORF">GW7_20817</name>
</gene>
<accession>G5AX10</accession>
<dbReference type="Proteomes" id="UP000006813">
    <property type="component" value="Unassembled WGS sequence"/>
</dbReference>
<reference evidence="2 3" key="1">
    <citation type="journal article" date="2011" name="Nature">
        <title>Genome sequencing reveals insights into physiology and longevity of the naked mole rat.</title>
        <authorList>
            <person name="Kim E.B."/>
            <person name="Fang X."/>
            <person name="Fushan A.A."/>
            <person name="Huang Z."/>
            <person name="Lobanov A.V."/>
            <person name="Han L."/>
            <person name="Marino S.M."/>
            <person name="Sun X."/>
            <person name="Turanov A.A."/>
            <person name="Yang P."/>
            <person name="Yim S.H."/>
            <person name="Zhao X."/>
            <person name="Kasaikina M.V."/>
            <person name="Stoletzki N."/>
            <person name="Peng C."/>
            <person name="Polak P."/>
            <person name="Xiong Z."/>
            <person name="Kiezun A."/>
            <person name="Zhu Y."/>
            <person name="Chen Y."/>
            <person name="Kryukov G.V."/>
            <person name="Zhang Q."/>
            <person name="Peshkin L."/>
            <person name="Yang L."/>
            <person name="Bronson R.T."/>
            <person name="Buffenstein R."/>
            <person name="Wang B."/>
            <person name="Han C."/>
            <person name="Li Q."/>
            <person name="Chen L."/>
            <person name="Zhao W."/>
            <person name="Sunyaev S.R."/>
            <person name="Park T.J."/>
            <person name="Zhang G."/>
            <person name="Wang J."/>
            <person name="Gladyshev V.N."/>
        </authorList>
    </citation>
    <scope>NUCLEOTIDE SEQUENCE [LARGE SCALE GENOMIC DNA]</scope>
</reference>
<feature type="region of interest" description="Disordered" evidence="1">
    <location>
        <begin position="1"/>
        <end position="27"/>
    </location>
</feature>
<name>G5AX10_HETGA</name>
<proteinExistence type="predicted"/>
<dbReference type="AlphaFoldDB" id="G5AX10"/>
<organism evidence="2 3">
    <name type="scientific">Heterocephalus glaber</name>
    <name type="common">Naked mole rat</name>
    <dbReference type="NCBI Taxonomy" id="10181"/>
    <lineage>
        <taxon>Eukaryota</taxon>
        <taxon>Metazoa</taxon>
        <taxon>Chordata</taxon>
        <taxon>Craniata</taxon>
        <taxon>Vertebrata</taxon>
        <taxon>Euteleostomi</taxon>
        <taxon>Mammalia</taxon>
        <taxon>Eutheria</taxon>
        <taxon>Euarchontoglires</taxon>
        <taxon>Glires</taxon>
        <taxon>Rodentia</taxon>
        <taxon>Hystricomorpha</taxon>
        <taxon>Bathyergidae</taxon>
        <taxon>Heterocephalus</taxon>
    </lineage>
</organism>
<evidence type="ECO:0000256" key="1">
    <source>
        <dbReference type="SAM" id="MobiDB-lite"/>
    </source>
</evidence>
<sequence>MRRRRREGEGEEGEEEEEEEEENEEEETIIHFALIINRTYVWTPGPWSSTNPRTRSKSSCLPVDHRKCYNKEYPSKLEVEDEE</sequence>
<protein>
    <submittedName>
        <fullName evidence="2">Uncharacterized protein</fullName>
    </submittedName>
</protein>
<dbReference type="EMBL" id="JH167287">
    <property type="protein sequence ID" value="EHB01570.1"/>
    <property type="molecule type" value="Genomic_DNA"/>
</dbReference>